<gene>
    <name evidence="3" type="ORF">EVAR_62398_1</name>
</gene>
<proteinExistence type="predicted"/>
<dbReference type="OrthoDB" id="6819390at2759"/>
<dbReference type="Proteomes" id="UP000299102">
    <property type="component" value="Unassembled WGS sequence"/>
</dbReference>
<feature type="chain" id="PRO_5020037434" evidence="2">
    <location>
        <begin position="17"/>
        <end position="302"/>
    </location>
</feature>
<evidence type="ECO:0000256" key="1">
    <source>
        <dbReference type="SAM" id="Phobius"/>
    </source>
</evidence>
<dbReference type="AlphaFoldDB" id="A0A4C1Z5T1"/>
<dbReference type="STRING" id="151549.A0A4C1Z5T1"/>
<keyword evidence="1" id="KW-0812">Transmembrane</keyword>
<keyword evidence="1" id="KW-0472">Membrane</keyword>
<evidence type="ECO:0000313" key="3">
    <source>
        <dbReference type="EMBL" id="GBP83956.1"/>
    </source>
</evidence>
<name>A0A4C1Z5T1_EUMVA</name>
<reference evidence="3 4" key="1">
    <citation type="journal article" date="2019" name="Commun. Biol.">
        <title>The bagworm genome reveals a unique fibroin gene that provides high tensile strength.</title>
        <authorList>
            <person name="Kono N."/>
            <person name="Nakamura H."/>
            <person name="Ohtoshi R."/>
            <person name="Tomita M."/>
            <person name="Numata K."/>
            <person name="Arakawa K."/>
        </authorList>
    </citation>
    <scope>NUCLEOTIDE SEQUENCE [LARGE SCALE GENOMIC DNA]</scope>
</reference>
<feature type="transmembrane region" description="Helical" evidence="1">
    <location>
        <begin position="178"/>
        <end position="198"/>
    </location>
</feature>
<accession>A0A4C1Z5T1</accession>
<evidence type="ECO:0000256" key="2">
    <source>
        <dbReference type="SAM" id="SignalP"/>
    </source>
</evidence>
<dbReference type="EMBL" id="BGZK01001651">
    <property type="protein sequence ID" value="GBP83956.1"/>
    <property type="molecule type" value="Genomic_DNA"/>
</dbReference>
<evidence type="ECO:0000313" key="4">
    <source>
        <dbReference type="Proteomes" id="UP000299102"/>
    </source>
</evidence>
<feature type="signal peptide" evidence="2">
    <location>
        <begin position="1"/>
        <end position="16"/>
    </location>
</feature>
<keyword evidence="4" id="KW-1185">Reference proteome</keyword>
<feature type="transmembrane region" description="Helical" evidence="1">
    <location>
        <begin position="150"/>
        <end position="172"/>
    </location>
</feature>
<comment type="caution">
    <text evidence="3">The sequence shown here is derived from an EMBL/GenBank/DDBJ whole genome shotgun (WGS) entry which is preliminary data.</text>
</comment>
<keyword evidence="2" id="KW-0732">Signal</keyword>
<keyword evidence="1" id="KW-1133">Transmembrane helix</keyword>
<protein>
    <submittedName>
        <fullName evidence="3">Uncharacterized protein</fullName>
    </submittedName>
</protein>
<organism evidence="3 4">
    <name type="scientific">Eumeta variegata</name>
    <name type="common">Bagworm moth</name>
    <name type="synonym">Eumeta japonica</name>
    <dbReference type="NCBI Taxonomy" id="151549"/>
    <lineage>
        <taxon>Eukaryota</taxon>
        <taxon>Metazoa</taxon>
        <taxon>Ecdysozoa</taxon>
        <taxon>Arthropoda</taxon>
        <taxon>Hexapoda</taxon>
        <taxon>Insecta</taxon>
        <taxon>Pterygota</taxon>
        <taxon>Neoptera</taxon>
        <taxon>Endopterygota</taxon>
        <taxon>Lepidoptera</taxon>
        <taxon>Glossata</taxon>
        <taxon>Ditrysia</taxon>
        <taxon>Tineoidea</taxon>
        <taxon>Psychidae</taxon>
        <taxon>Oiketicinae</taxon>
        <taxon>Eumeta</taxon>
    </lineage>
</organism>
<sequence>MRAAALLLLAAHCTAAAETSRFPFVAAQAARALRCLSGMGPARCAKAYSVWRARSAVDAPEPSGNGTVEFPEDLELFPWERYENVTEDFLDSELTYGTVELLKRRSLTLSLPGFRANLKADDRGRLELDLYRDDETESGRGSMKKMRAQFYRIVPFLLLPGLLMSAVLPFILPAMKMMTVAAGIINQMALSGAIFTLLRNNAFNDKYDHKVVYANVGYKNEFKSNQHHKVKHEDDTEPHEDTHVHHPPAEYVIPAYDSYPSGHHHEYFPPDWASQYYGENVDIKFKSDRFGFGPKRTVGIRN</sequence>